<feature type="transmembrane region" description="Helical" evidence="6">
    <location>
        <begin position="16"/>
        <end position="37"/>
    </location>
</feature>
<reference evidence="9" key="2">
    <citation type="submission" date="2020-09" db="EMBL/GenBank/DDBJ databases">
        <authorList>
            <person name="Sun Q."/>
            <person name="Zhou Y."/>
        </authorList>
    </citation>
    <scope>NUCLEOTIDE SEQUENCE</scope>
    <source>
        <strain evidence="9">CGMCC 1.15448</strain>
    </source>
</reference>
<sequence>MNNNANTLNANKISGYLITTSVSILLLHYYALCYWAFRSDAGPFTAVLDRFQEVFQKLTSDEWITKIFVFVLVAVPSFLPGRPAERKVGVKWPMILLAIGLLLFFSTYWLTPINGDPSLAKHYIAVTSIGYLLIVGTVSRLGAAMSYAFHWKNFHPDSAGFKQEEQLITTPYSLNFRATYGYNGRKRKSYVNIVNPRRGVLIMGSPGSGKSWFLIEPMIEQLASKGMALLVYDYKYPALTRHTYNSFLRHGDRYPPNARLYCINFTDLARTHRCNIIDPATLIHKNDALGISRTILLSMNRAWLHKQGEFFVESPINFLAALIWFLKIYKDGAYCTLPHVIELSKAPYDELFTILNAEPETRGLIGPFKEAYLNKTMEMLDGQIASARIPLARLDSPDIYYVLSGNDLKLDINDPNAPAILCLGGDPARQDALAPILSLIVDRLNRRINQPDRYPTAQVLDEFATVRATSVLQTIATGRSNNIVPILAVQDLSQLTLQYSRDEAYQIMNTSGNLICGQVTGETADWVGKRFHTNVHLKTTITVNSTDTSVGKTTQTEDAITPADLAHLSSGEFVGIIADDPDVKLELKGFHAAFTKEVADRGQEKPFPVIGPVDAKVLRDNFERIGMEVATIIKEEVKRINGDPQLRRYVVKR</sequence>
<evidence type="ECO:0000259" key="7">
    <source>
        <dbReference type="Pfam" id="PF12696"/>
    </source>
</evidence>
<feature type="domain" description="YWFCY" evidence="8">
    <location>
        <begin position="9"/>
        <end position="142"/>
    </location>
</feature>
<dbReference type="InterPro" id="IPR027417">
    <property type="entry name" value="P-loop_NTPase"/>
</dbReference>
<name>A0A8J2UF41_9BACT</name>
<evidence type="ECO:0000256" key="5">
    <source>
        <dbReference type="ARBA" id="ARBA00023136"/>
    </source>
</evidence>
<dbReference type="PANTHER" id="PTHR37937">
    <property type="entry name" value="CONJUGATIVE TRANSFER: DNA TRANSPORT"/>
    <property type="match status" value="1"/>
</dbReference>
<comment type="caution">
    <text evidence="9">The sequence shown here is derived from an EMBL/GenBank/DDBJ whole genome shotgun (WGS) entry which is preliminary data.</text>
</comment>
<dbReference type="Proteomes" id="UP000607559">
    <property type="component" value="Unassembled WGS sequence"/>
</dbReference>
<organism evidence="9 10">
    <name type="scientific">Puia dinghuensis</name>
    <dbReference type="NCBI Taxonomy" id="1792502"/>
    <lineage>
        <taxon>Bacteria</taxon>
        <taxon>Pseudomonadati</taxon>
        <taxon>Bacteroidota</taxon>
        <taxon>Chitinophagia</taxon>
        <taxon>Chitinophagales</taxon>
        <taxon>Chitinophagaceae</taxon>
        <taxon>Puia</taxon>
    </lineage>
</organism>
<evidence type="ECO:0000256" key="1">
    <source>
        <dbReference type="ARBA" id="ARBA00004651"/>
    </source>
</evidence>
<accession>A0A8J2UF41</accession>
<keyword evidence="3 6" id="KW-0812">Transmembrane</keyword>
<evidence type="ECO:0000313" key="9">
    <source>
        <dbReference type="EMBL" id="GGB09017.1"/>
    </source>
</evidence>
<dbReference type="Pfam" id="PF14293">
    <property type="entry name" value="YWFCY"/>
    <property type="match status" value="1"/>
</dbReference>
<feature type="domain" description="TraD/TraG TraM recognition site" evidence="7">
    <location>
        <begin position="458"/>
        <end position="568"/>
    </location>
</feature>
<dbReference type="InterPro" id="IPR025988">
    <property type="entry name" value="YWFCY_dom"/>
</dbReference>
<gene>
    <name evidence="9" type="ORF">GCM10011511_35690</name>
</gene>
<evidence type="ECO:0000259" key="8">
    <source>
        <dbReference type="Pfam" id="PF14293"/>
    </source>
</evidence>
<feature type="transmembrane region" description="Helical" evidence="6">
    <location>
        <begin position="92"/>
        <end position="111"/>
    </location>
</feature>
<protein>
    <submittedName>
        <fullName evidence="9">Conjugal transfer protein TraG</fullName>
    </submittedName>
</protein>
<dbReference type="RefSeq" id="WP_188934179.1">
    <property type="nucleotide sequence ID" value="NZ_BMJC01000004.1"/>
</dbReference>
<dbReference type="InterPro" id="IPR051539">
    <property type="entry name" value="T4SS-coupling_protein"/>
</dbReference>
<evidence type="ECO:0000256" key="2">
    <source>
        <dbReference type="ARBA" id="ARBA00022475"/>
    </source>
</evidence>
<dbReference type="InterPro" id="IPR032689">
    <property type="entry name" value="TraG-D_C"/>
</dbReference>
<dbReference type="SUPFAM" id="SSF52540">
    <property type="entry name" value="P-loop containing nucleoside triphosphate hydrolases"/>
    <property type="match status" value="1"/>
</dbReference>
<keyword evidence="5 6" id="KW-0472">Membrane</keyword>
<dbReference type="EMBL" id="BMJC01000004">
    <property type="protein sequence ID" value="GGB09017.1"/>
    <property type="molecule type" value="Genomic_DNA"/>
</dbReference>
<dbReference type="GO" id="GO:0005886">
    <property type="term" value="C:plasma membrane"/>
    <property type="evidence" value="ECO:0007669"/>
    <property type="project" value="UniProtKB-SubCell"/>
</dbReference>
<feature type="transmembrane region" description="Helical" evidence="6">
    <location>
        <begin position="123"/>
        <end position="143"/>
    </location>
</feature>
<evidence type="ECO:0000256" key="6">
    <source>
        <dbReference type="SAM" id="Phobius"/>
    </source>
</evidence>
<keyword evidence="4 6" id="KW-1133">Transmembrane helix</keyword>
<keyword evidence="2" id="KW-1003">Cell membrane</keyword>
<evidence type="ECO:0000256" key="3">
    <source>
        <dbReference type="ARBA" id="ARBA00022692"/>
    </source>
</evidence>
<comment type="subcellular location">
    <subcellularLocation>
        <location evidence="1">Cell membrane</location>
        <topology evidence="1">Multi-pass membrane protein</topology>
    </subcellularLocation>
</comment>
<reference evidence="9" key="1">
    <citation type="journal article" date="2014" name="Int. J. Syst. Evol. Microbiol.">
        <title>Complete genome sequence of Corynebacterium casei LMG S-19264T (=DSM 44701T), isolated from a smear-ripened cheese.</title>
        <authorList>
            <consortium name="US DOE Joint Genome Institute (JGI-PGF)"/>
            <person name="Walter F."/>
            <person name="Albersmeier A."/>
            <person name="Kalinowski J."/>
            <person name="Ruckert C."/>
        </authorList>
    </citation>
    <scope>NUCLEOTIDE SEQUENCE</scope>
    <source>
        <strain evidence="9">CGMCC 1.15448</strain>
    </source>
</reference>
<dbReference type="CDD" id="cd01127">
    <property type="entry name" value="TrwB_TraG_TraD_VirD4"/>
    <property type="match status" value="1"/>
</dbReference>
<dbReference type="PANTHER" id="PTHR37937:SF1">
    <property type="entry name" value="CONJUGATIVE TRANSFER: DNA TRANSPORT"/>
    <property type="match status" value="1"/>
</dbReference>
<evidence type="ECO:0000256" key="4">
    <source>
        <dbReference type="ARBA" id="ARBA00022989"/>
    </source>
</evidence>
<evidence type="ECO:0000313" key="10">
    <source>
        <dbReference type="Proteomes" id="UP000607559"/>
    </source>
</evidence>
<dbReference type="Gene3D" id="3.40.50.300">
    <property type="entry name" value="P-loop containing nucleotide triphosphate hydrolases"/>
    <property type="match status" value="2"/>
</dbReference>
<proteinExistence type="predicted"/>
<keyword evidence="10" id="KW-1185">Reference proteome</keyword>
<dbReference type="AlphaFoldDB" id="A0A8J2UF41"/>
<dbReference type="Pfam" id="PF12696">
    <property type="entry name" value="TraG-D_C"/>
    <property type="match status" value="1"/>
</dbReference>